<comment type="similarity">
    <text evidence="1 3">Belongs to the diaminopimelate epimerase family.</text>
</comment>
<feature type="binding site" evidence="3">
    <location>
        <begin position="200"/>
        <end position="201"/>
    </location>
    <ligand>
        <name>substrate</name>
    </ligand>
</feature>
<feature type="active site" description="Proton acceptor" evidence="3">
    <location>
        <position position="199"/>
    </location>
</feature>
<feature type="binding site" evidence="3">
    <location>
        <position position="171"/>
    </location>
    <ligand>
        <name>substrate</name>
    </ligand>
</feature>
<keyword evidence="3" id="KW-0028">Amino-acid biosynthesis</keyword>
<gene>
    <name evidence="3 5" type="primary">dapF</name>
    <name evidence="5" type="ORF">KUV50_04030</name>
</gene>
<dbReference type="Gene3D" id="3.10.310.10">
    <property type="entry name" value="Diaminopimelate Epimerase, Chain A, domain 1"/>
    <property type="match status" value="2"/>
</dbReference>
<comment type="function">
    <text evidence="3">Catalyzes the stereoinversion of LL-2,6-diaminopimelate (L,L-DAP) to meso-diaminopimelate (meso-DAP), a precursor of L-lysine and an essential component of the bacterial peptidoglycan.</text>
</comment>
<evidence type="ECO:0000256" key="2">
    <source>
        <dbReference type="ARBA" id="ARBA00023235"/>
    </source>
</evidence>
<keyword evidence="6" id="KW-1185">Reference proteome</keyword>
<feature type="binding site" evidence="3">
    <location>
        <begin position="189"/>
        <end position="190"/>
    </location>
    <ligand>
        <name>substrate</name>
    </ligand>
</feature>
<comment type="subcellular location">
    <subcellularLocation>
        <location evidence="3">Cytoplasm</location>
    </subcellularLocation>
</comment>
<name>A0A953HKD3_9BACT</name>
<dbReference type="HAMAP" id="MF_00197">
    <property type="entry name" value="DAP_epimerase"/>
    <property type="match status" value="1"/>
</dbReference>
<feature type="active site" description="Proton donor" evidence="3">
    <location>
        <position position="72"/>
    </location>
</feature>
<evidence type="ECO:0000256" key="3">
    <source>
        <dbReference type="HAMAP-Rule" id="MF_00197"/>
    </source>
</evidence>
<proteinExistence type="inferred from homology"/>
<feature type="site" description="Could be important to modulate the pK values of the two catalytic cysteine residues" evidence="3">
    <location>
        <position position="139"/>
    </location>
</feature>
<reference evidence="5" key="1">
    <citation type="submission" date="2021-06" db="EMBL/GenBank/DDBJ databases">
        <title>44 bacteria genomes isolated from Dapeng, Shenzhen.</title>
        <authorList>
            <person name="Zheng W."/>
            <person name="Yu S."/>
            <person name="Huang Y."/>
        </authorList>
    </citation>
    <scope>NUCLEOTIDE SEQUENCE</scope>
    <source>
        <strain evidence="5">DP5N28-2</strain>
    </source>
</reference>
<protein>
    <recommendedName>
        <fullName evidence="3 4">Diaminopimelate epimerase</fullName>
        <shortName evidence="3">DAP epimerase</shortName>
        <ecNumber evidence="3 4">5.1.1.7</ecNumber>
    </recommendedName>
    <alternativeName>
        <fullName evidence="3">PLP-independent amino acid racemase</fullName>
    </alternativeName>
</protein>
<sequence>MKFVKYQATGNDFVVVNGDVEKLNLSDYETIKKLCDRRFGIGGDGFIVIRSHSETDFEMLYYNSDGRPGSLCGNGSRCAVAFAYEAGFFEGKECSFMAYDGIHRARFHSEIGKVELEMADISNIEIGTQMVILDTGSPHYVTLVEDLSDLDIVEAGKAIRFSPRFAEDGINVNFVEQSGENQVIVATYERGVEDETYSCGTGVTASALGEYVLSGQTEQGQHEVNIQTKGGNLAVRFLVSDGNFEDIWLIGPATKVFEGEIE</sequence>
<dbReference type="PANTHER" id="PTHR31689">
    <property type="entry name" value="DIAMINOPIMELATE EPIMERASE, CHLOROPLASTIC"/>
    <property type="match status" value="1"/>
</dbReference>
<feature type="binding site" evidence="3">
    <location>
        <position position="11"/>
    </location>
    <ligand>
        <name>substrate</name>
    </ligand>
</feature>
<feature type="binding site" evidence="3">
    <location>
        <begin position="73"/>
        <end position="74"/>
    </location>
    <ligand>
        <name>substrate</name>
    </ligand>
</feature>
<comment type="catalytic activity">
    <reaction evidence="3">
        <text>(2S,6S)-2,6-diaminopimelate = meso-2,6-diaminopimelate</text>
        <dbReference type="Rhea" id="RHEA:15393"/>
        <dbReference type="ChEBI" id="CHEBI:57609"/>
        <dbReference type="ChEBI" id="CHEBI:57791"/>
        <dbReference type="EC" id="5.1.1.7"/>
    </reaction>
</comment>
<accession>A0A953HKD3</accession>
<dbReference type="InterPro" id="IPR001653">
    <property type="entry name" value="DAP_epimerase_DapF"/>
</dbReference>
<dbReference type="NCBIfam" id="TIGR00652">
    <property type="entry name" value="DapF"/>
    <property type="match status" value="1"/>
</dbReference>
<feature type="site" description="Could be important to modulate the pK values of the two catalytic cysteine residues" evidence="3">
    <location>
        <position position="189"/>
    </location>
</feature>
<dbReference type="EMBL" id="JAHVHU010000004">
    <property type="protein sequence ID" value="MBY5957292.1"/>
    <property type="molecule type" value="Genomic_DNA"/>
</dbReference>
<comment type="caution">
    <text evidence="3">Lacks conserved residue(s) required for the propagation of feature annotation.</text>
</comment>
<keyword evidence="3" id="KW-0963">Cytoplasm</keyword>
<keyword evidence="3" id="KW-0457">Lysine biosynthesis</keyword>
<dbReference type="GO" id="GO:0009089">
    <property type="term" value="P:lysine biosynthetic process via diaminopimelate"/>
    <property type="evidence" value="ECO:0007669"/>
    <property type="project" value="UniProtKB-UniRule"/>
</dbReference>
<dbReference type="GO" id="GO:0008837">
    <property type="term" value="F:diaminopimelate epimerase activity"/>
    <property type="evidence" value="ECO:0007669"/>
    <property type="project" value="UniProtKB-UniRule"/>
</dbReference>
<evidence type="ECO:0000313" key="6">
    <source>
        <dbReference type="Proteomes" id="UP000753961"/>
    </source>
</evidence>
<dbReference type="PANTHER" id="PTHR31689:SF0">
    <property type="entry name" value="DIAMINOPIMELATE EPIMERASE"/>
    <property type="match status" value="1"/>
</dbReference>
<comment type="caution">
    <text evidence="5">The sequence shown here is derived from an EMBL/GenBank/DDBJ whole genome shotgun (WGS) entry which is preliminary data.</text>
</comment>
<dbReference type="AlphaFoldDB" id="A0A953HKD3"/>
<comment type="subunit">
    <text evidence="3">Homodimer.</text>
</comment>
<organism evidence="5 6">
    <name type="scientific">Membranihabitans marinus</name>
    <dbReference type="NCBI Taxonomy" id="1227546"/>
    <lineage>
        <taxon>Bacteria</taxon>
        <taxon>Pseudomonadati</taxon>
        <taxon>Bacteroidota</taxon>
        <taxon>Saprospiria</taxon>
        <taxon>Saprospirales</taxon>
        <taxon>Saprospiraceae</taxon>
        <taxon>Membranihabitans</taxon>
    </lineage>
</organism>
<feature type="binding site" evidence="3">
    <location>
        <position position="63"/>
    </location>
    <ligand>
        <name>substrate</name>
    </ligand>
</feature>
<dbReference type="Proteomes" id="UP000753961">
    <property type="component" value="Unassembled WGS sequence"/>
</dbReference>
<comment type="pathway">
    <text evidence="3">Amino-acid biosynthesis; L-lysine biosynthesis via DAP pathway; DL-2,6-diaminopimelate from LL-2,6-diaminopimelate: step 1/1.</text>
</comment>
<keyword evidence="2 3" id="KW-0413">Isomerase</keyword>
<dbReference type="Pfam" id="PF01678">
    <property type="entry name" value="DAP_epimerase"/>
    <property type="match status" value="2"/>
</dbReference>
<evidence type="ECO:0000256" key="4">
    <source>
        <dbReference type="NCBIfam" id="TIGR00652"/>
    </source>
</evidence>
<dbReference type="EC" id="5.1.1.7" evidence="3 4"/>
<dbReference type="SUPFAM" id="SSF54506">
    <property type="entry name" value="Diaminopimelate epimerase-like"/>
    <property type="match status" value="2"/>
</dbReference>
<evidence type="ECO:0000256" key="1">
    <source>
        <dbReference type="ARBA" id="ARBA00010219"/>
    </source>
</evidence>
<dbReference type="GO" id="GO:0005829">
    <property type="term" value="C:cytosol"/>
    <property type="evidence" value="ECO:0007669"/>
    <property type="project" value="TreeGrafter"/>
</dbReference>
<evidence type="ECO:0000313" key="5">
    <source>
        <dbReference type="EMBL" id="MBY5957292.1"/>
    </source>
</evidence>
<dbReference type="RefSeq" id="WP_222578812.1">
    <property type="nucleotide sequence ID" value="NZ_JAHVHU010000004.1"/>
</dbReference>